<dbReference type="EMBL" id="JAPDFW010000033">
    <property type="protein sequence ID" value="KAJ5079252.1"/>
    <property type="molecule type" value="Genomic_DNA"/>
</dbReference>
<comment type="caution">
    <text evidence="1">The sequence shown here is derived from an EMBL/GenBank/DDBJ whole genome shotgun (WGS) entry which is preliminary data.</text>
</comment>
<dbReference type="AlphaFoldDB" id="A0A9Q0LUP0"/>
<name>A0A9Q0LUP0_ANAIG</name>
<protein>
    <submittedName>
        <fullName evidence="1">Uncharacterized protein</fullName>
    </submittedName>
</protein>
<organism evidence="1 2">
    <name type="scientific">Anaeramoeba ignava</name>
    <name type="common">Anaerobic marine amoeba</name>
    <dbReference type="NCBI Taxonomy" id="1746090"/>
    <lineage>
        <taxon>Eukaryota</taxon>
        <taxon>Metamonada</taxon>
        <taxon>Anaeramoebidae</taxon>
        <taxon>Anaeramoeba</taxon>
    </lineage>
</organism>
<evidence type="ECO:0000313" key="1">
    <source>
        <dbReference type="EMBL" id="KAJ5079252.1"/>
    </source>
</evidence>
<gene>
    <name evidence="1" type="ORF">M0811_04273</name>
</gene>
<proteinExistence type="predicted"/>
<keyword evidence="2" id="KW-1185">Reference proteome</keyword>
<sequence length="382" mass="44912">MSLKNKIKENVRHLFITGKAQFNLRISETIFPINLILTHENITIIIGTENKTTEILDYQNTILEVSKKNHIIFRLSILNSLSYIIQTQNYEERLTIYKLFNLFKKYQIRSETIISNNFQIQGKIYNSTSEIRFIAERLYFLEKAHFQLDVIISNKTWISSIIMDQNNFSISSENLPQFSTPWSSNLNCTITEDKFIKVDFDPTKKLYILANSDNLKKLFLQTFHQFFSSRRLFEPNQNIPNSPFFKSPKNIEKHLGSPKKIKKGIQKIRTLGYDQKPEYNRQLTPILIPEEKKLEIFQFEVNLLNPNFSLVHKNIKLLVSSQSIEVVSQTVSTIFKKERTLVSRHSQRNDIFRISIGNHCIYIQFINMNDSDRFAKKVGKLK</sequence>
<accession>A0A9Q0LUP0</accession>
<dbReference type="Proteomes" id="UP001149090">
    <property type="component" value="Unassembled WGS sequence"/>
</dbReference>
<reference evidence="1" key="1">
    <citation type="submission" date="2022-10" db="EMBL/GenBank/DDBJ databases">
        <title>Novel sulphate-reducing endosymbionts in the free-living metamonad Anaeramoeba.</title>
        <authorList>
            <person name="Jerlstrom-Hultqvist J."/>
            <person name="Cepicka I."/>
            <person name="Gallot-Lavallee L."/>
            <person name="Salas-Leiva D."/>
            <person name="Curtis B.A."/>
            <person name="Zahonova K."/>
            <person name="Pipaliya S."/>
            <person name="Dacks J."/>
            <person name="Roger A.J."/>
        </authorList>
    </citation>
    <scope>NUCLEOTIDE SEQUENCE</scope>
    <source>
        <strain evidence="1">BMAN</strain>
    </source>
</reference>
<evidence type="ECO:0000313" key="2">
    <source>
        <dbReference type="Proteomes" id="UP001149090"/>
    </source>
</evidence>